<keyword evidence="1" id="KW-0808">Transferase</keyword>
<dbReference type="InterPro" id="IPR010235">
    <property type="entry name" value="HepT"/>
</dbReference>
<organism evidence="1 2">
    <name type="scientific">candidate division WOR-1 bacterium RIFOXYB2_FULL_36_35</name>
    <dbReference type="NCBI Taxonomy" id="1802578"/>
    <lineage>
        <taxon>Bacteria</taxon>
        <taxon>Bacillati</taxon>
        <taxon>Saganbacteria</taxon>
    </lineage>
</organism>
<dbReference type="NCBIfam" id="TIGR01987">
    <property type="entry name" value="HI0074"/>
    <property type="match status" value="1"/>
</dbReference>
<comment type="caution">
    <text evidence="1">The sequence shown here is derived from an EMBL/GenBank/DDBJ whole genome shotgun (WGS) entry which is preliminary data.</text>
</comment>
<dbReference type="Pfam" id="PF08780">
    <property type="entry name" value="NTase_sub_bind"/>
    <property type="match status" value="1"/>
</dbReference>
<sequence length="126" mass="14745">MTKTEALVQQFSRALLRLKEVLNIPRNDIVRDSAIQRFEFTLDLSWKALKAYLEDKKGIVCASPKECFREAYRQGIITYDEAWLDIVDMRNETSHTYYEKTAEEVFLELPNTVKHFEALLSSISNH</sequence>
<name>A0A1F4S7F6_UNCSA</name>
<protein>
    <submittedName>
        <fullName evidence="1">Nucleotidyltransferase</fullName>
    </submittedName>
</protein>
<dbReference type="EMBL" id="MEUA01000010">
    <property type="protein sequence ID" value="OGC16350.1"/>
    <property type="molecule type" value="Genomic_DNA"/>
</dbReference>
<dbReference type="Gene3D" id="1.20.120.330">
    <property type="entry name" value="Nucleotidyltransferases domain 2"/>
    <property type="match status" value="1"/>
</dbReference>
<evidence type="ECO:0000313" key="1">
    <source>
        <dbReference type="EMBL" id="OGC16350.1"/>
    </source>
</evidence>
<dbReference type="SUPFAM" id="SSF81593">
    <property type="entry name" value="Nucleotidyltransferase substrate binding subunit/domain"/>
    <property type="match status" value="1"/>
</dbReference>
<reference evidence="1 2" key="1">
    <citation type="journal article" date="2016" name="Nat. Commun.">
        <title>Thousands of microbial genomes shed light on interconnected biogeochemical processes in an aquifer system.</title>
        <authorList>
            <person name="Anantharaman K."/>
            <person name="Brown C.T."/>
            <person name="Hug L.A."/>
            <person name="Sharon I."/>
            <person name="Castelle C.J."/>
            <person name="Probst A.J."/>
            <person name="Thomas B.C."/>
            <person name="Singh A."/>
            <person name="Wilkins M.J."/>
            <person name="Karaoz U."/>
            <person name="Brodie E.L."/>
            <person name="Williams K.H."/>
            <person name="Hubbard S.S."/>
            <person name="Banfield J.F."/>
        </authorList>
    </citation>
    <scope>NUCLEOTIDE SEQUENCE [LARGE SCALE GENOMIC DNA]</scope>
</reference>
<dbReference type="GO" id="GO:0016740">
    <property type="term" value="F:transferase activity"/>
    <property type="evidence" value="ECO:0007669"/>
    <property type="project" value="UniProtKB-KW"/>
</dbReference>
<dbReference type="AlphaFoldDB" id="A0A1F4S7F6"/>
<accession>A0A1F4S7F6</accession>
<gene>
    <name evidence="1" type="ORF">A2290_04565</name>
</gene>
<proteinExistence type="predicted"/>
<evidence type="ECO:0000313" key="2">
    <source>
        <dbReference type="Proteomes" id="UP000177905"/>
    </source>
</evidence>
<dbReference type="Proteomes" id="UP000177905">
    <property type="component" value="Unassembled WGS sequence"/>
</dbReference>